<evidence type="ECO:0000313" key="2">
    <source>
        <dbReference type="EMBL" id="MBB6227104.1"/>
    </source>
</evidence>
<comment type="caution">
    <text evidence="2">The sequence shown here is derived from an EMBL/GenBank/DDBJ whole genome shotgun (WGS) entry which is preliminary data.</text>
</comment>
<evidence type="ECO:0000313" key="3">
    <source>
        <dbReference type="Proteomes" id="UP000538147"/>
    </source>
</evidence>
<dbReference type="PANTHER" id="PTHR43575">
    <property type="entry name" value="PROTEIN ABCI7, CHLOROPLASTIC"/>
    <property type="match status" value="1"/>
</dbReference>
<dbReference type="EMBL" id="JACIIV010000008">
    <property type="protein sequence ID" value="MBB6227104.1"/>
    <property type="molecule type" value="Genomic_DNA"/>
</dbReference>
<dbReference type="RefSeq" id="WP_184197075.1">
    <property type="nucleotide sequence ID" value="NZ_JACIIV010000008.1"/>
</dbReference>
<keyword evidence="3" id="KW-1185">Reference proteome</keyword>
<proteinExistence type="predicted"/>
<evidence type="ECO:0000259" key="1">
    <source>
        <dbReference type="Pfam" id="PF01458"/>
    </source>
</evidence>
<dbReference type="GO" id="GO:0016226">
    <property type="term" value="P:iron-sulfur cluster assembly"/>
    <property type="evidence" value="ECO:0007669"/>
    <property type="project" value="InterPro"/>
</dbReference>
<reference evidence="2 3" key="1">
    <citation type="submission" date="2020-08" db="EMBL/GenBank/DDBJ databases">
        <title>Genomic Encyclopedia of Type Strains, Phase IV (KMG-IV): sequencing the most valuable type-strain genomes for metagenomic binning, comparative biology and taxonomic classification.</title>
        <authorList>
            <person name="Goeker M."/>
        </authorList>
    </citation>
    <scope>NUCLEOTIDE SEQUENCE [LARGE SCALE GENOMIC DNA]</scope>
    <source>
        <strain evidence="2 3">DSM 102189</strain>
    </source>
</reference>
<organism evidence="2 3">
    <name type="scientific">Polymorphobacter multimanifer</name>
    <dbReference type="NCBI Taxonomy" id="1070431"/>
    <lineage>
        <taxon>Bacteria</taxon>
        <taxon>Pseudomonadati</taxon>
        <taxon>Pseudomonadota</taxon>
        <taxon>Alphaproteobacteria</taxon>
        <taxon>Sphingomonadales</taxon>
        <taxon>Sphingosinicellaceae</taxon>
        <taxon>Polymorphobacter</taxon>
    </lineage>
</organism>
<feature type="domain" description="SUF system FeS cluster assembly SufBD core" evidence="1">
    <location>
        <begin position="46"/>
        <end position="248"/>
    </location>
</feature>
<name>A0A841L3B0_9SPHN</name>
<dbReference type="InterPro" id="IPR000825">
    <property type="entry name" value="SUF_FeS_clus_asmbl_SufBD_core"/>
</dbReference>
<dbReference type="SUPFAM" id="SSF101960">
    <property type="entry name" value="Stabilizer of iron transporter SufD"/>
    <property type="match status" value="1"/>
</dbReference>
<dbReference type="AlphaFoldDB" id="A0A841L3B0"/>
<dbReference type="InterPro" id="IPR037284">
    <property type="entry name" value="SUF_FeS_clus_asmbl_SufBD_sf"/>
</dbReference>
<accession>A0A841L3B0</accession>
<dbReference type="PANTHER" id="PTHR43575:SF1">
    <property type="entry name" value="PROTEIN ABCI7, CHLOROPLASTIC"/>
    <property type="match status" value="1"/>
</dbReference>
<sequence length="276" mass="29013">MTALPTLLPTRRDEAWRYADLKTLGAIWPARQQQVRSLAGAALTLDDRITGNGWTDERIEISVGEGGSLTGTIEQAMDADGVTTQLYAITLAAGARADLTLINSGGRYGRLALDISLHEGATLDLGGAIVGGSDQTLEIVTHVRHLGPNATSRQTVRAVLGGTAVGSYLGQVAVARAAQKTDAEQSFKALLLDRGATANAKPELEIFADDVKCAHGASVGELDKLALFYFESRGIPPKQAEALLAQAFVDDAITRLPEGDARAALLARLASLVSAR</sequence>
<protein>
    <submittedName>
        <fullName evidence="2">Fe-S cluster assembly protein SufD</fullName>
    </submittedName>
</protein>
<dbReference type="Proteomes" id="UP000538147">
    <property type="component" value="Unassembled WGS sequence"/>
</dbReference>
<gene>
    <name evidence="2" type="ORF">FHS79_001268</name>
</gene>
<dbReference type="Pfam" id="PF01458">
    <property type="entry name" value="SUFBD_core"/>
    <property type="match status" value="1"/>
</dbReference>
<dbReference type="InterPro" id="IPR055346">
    <property type="entry name" value="Fe-S_cluster_assembly_SufBD"/>
</dbReference>